<dbReference type="SUPFAM" id="SSF103473">
    <property type="entry name" value="MFS general substrate transporter"/>
    <property type="match status" value="1"/>
</dbReference>
<name>A0A1H1Z8M7_9PSED</name>
<evidence type="ECO:0008006" key="9">
    <source>
        <dbReference type="Google" id="ProtNLM"/>
    </source>
</evidence>
<evidence type="ECO:0000256" key="1">
    <source>
        <dbReference type="ARBA" id="ARBA00004651"/>
    </source>
</evidence>
<dbReference type="PANTHER" id="PTHR23513:SF6">
    <property type="entry name" value="MAJOR FACILITATOR SUPERFAMILY ASSOCIATED DOMAIN-CONTAINING PROTEIN"/>
    <property type="match status" value="1"/>
</dbReference>
<evidence type="ECO:0000256" key="4">
    <source>
        <dbReference type="ARBA" id="ARBA00022989"/>
    </source>
</evidence>
<comment type="subcellular location">
    <subcellularLocation>
        <location evidence="1">Cell membrane</location>
        <topology evidence="1">Multi-pass membrane protein</topology>
    </subcellularLocation>
</comment>
<feature type="transmembrane region" description="Helical" evidence="6">
    <location>
        <begin position="158"/>
        <end position="177"/>
    </location>
</feature>
<keyword evidence="3 6" id="KW-0812">Transmembrane</keyword>
<dbReference type="RefSeq" id="WP_232000385.1">
    <property type="nucleotide sequence ID" value="NZ_LT629777.1"/>
</dbReference>
<keyword evidence="4 6" id="KW-1133">Transmembrane helix</keyword>
<dbReference type="Proteomes" id="UP000199524">
    <property type="component" value="Chromosome I"/>
</dbReference>
<accession>A0A1H1Z8M7</accession>
<evidence type="ECO:0000256" key="5">
    <source>
        <dbReference type="ARBA" id="ARBA00023136"/>
    </source>
</evidence>
<dbReference type="EMBL" id="LT629777">
    <property type="protein sequence ID" value="SDT30084.1"/>
    <property type="molecule type" value="Genomic_DNA"/>
</dbReference>
<feature type="transmembrane region" description="Helical" evidence="6">
    <location>
        <begin position="136"/>
        <end position="152"/>
    </location>
</feature>
<reference evidence="8" key="1">
    <citation type="submission" date="2016-10" db="EMBL/GenBank/DDBJ databases">
        <authorList>
            <person name="Varghese N."/>
            <person name="Submissions S."/>
        </authorList>
    </citation>
    <scope>NUCLEOTIDE SEQUENCE [LARGE SCALE GENOMIC DNA]</scope>
    <source>
        <strain evidence="8">ATCC 23835</strain>
    </source>
</reference>
<dbReference type="InterPro" id="IPR011701">
    <property type="entry name" value="MFS"/>
</dbReference>
<keyword evidence="8" id="KW-1185">Reference proteome</keyword>
<gene>
    <name evidence="7" type="ORF">SAMN05216598_4913</name>
</gene>
<dbReference type="GO" id="GO:0022857">
    <property type="term" value="F:transmembrane transporter activity"/>
    <property type="evidence" value="ECO:0007669"/>
    <property type="project" value="InterPro"/>
</dbReference>
<evidence type="ECO:0000256" key="3">
    <source>
        <dbReference type="ARBA" id="ARBA00022692"/>
    </source>
</evidence>
<dbReference type="AlphaFoldDB" id="A0A1H1Z8M7"/>
<evidence type="ECO:0000256" key="2">
    <source>
        <dbReference type="ARBA" id="ARBA00022475"/>
    </source>
</evidence>
<feature type="transmembrane region" description="Helical" evidence="6">
    <location>
        <begin position="246"/>
        <end position="265"/>
    </location>
</feature>
<proteinExistence type="predicted"/>
<keyword evidence="5 6" id="KW-0472">Membrane</keyword>
<protein>
    <recommendedName>
        <fullName evidence="9">MFS transporter</fullName>
    </recommendedName>
</protein>
<evidence type="ECO:0000313" key="7">
    <source>
        <dbReference type="EMBL" id="SDT30084.1"/>
    </source>
</evidence>
<dbReference type="GO" id="GO:0005886">
    <property type="term" value="C:plasma membrane"/>
    <property type="evidence" value="ECO:0007669"/>
    <property type="project" value="UniProtKB-SubCell"/>
</dbReference>
<feature type="transmembrane region" description="Helical" evidence="6">
    <location>
        <begin position="198"/>
        <end position="219"/>
    </location>
</feature>
<evidence type="ECO:0000313" key="8">
    <source>
        <dbReference type="Proteomes" id="UP000199524"/>
    </source>
</evidence>
<sequence>MSTLFFSFLFLVLTADALMTFMVPVVVYLLTGSIEYSGLSYAVWWLPRLLLIPMIGQCIDNVGIRPLSIISDIIKTAGCLFLIFQNSADPLVISITFGVIGSLVSIGNSQTLIAYEKIIATLSRAREHHINLMSRMDFLAMVIGPVVGILLIDFGYKYLLIIPCLLYFLNAGYFSWVRLNPIKKVNSKNSGSAVGRQAVSSMGFIASVPVLLGVIFLSMGNNMFDGLIESSGAALVELNMNMPVKYFGVIDIVAGVFWGAGYLCLWCHAYQDEAPSALADGAILCGFSFAFFDCLSCVVRDLCPVLCHEHIWQGCMWKCRSNDKNRSDSFA</sequence>
<organism evidence="7 8">
    <name type="scientific">Pseudomonas asplenii</name>
    <dbReference type="NCBI Taxonomy" id="53407"/>
    <lineage>
        <taxon>Bacteria</taxon>
        <taxon>Pseudomonadati</taxon>
        <taxon>Pseudomonadota</taxon>
        <taxon>Gammaproteobacteria</taxon>
        <taxon>Pseudomonadales</taxon>
        <taxon>Pseudomonadaceae</taxon>
        <taxon>Pseudomonas</taxon>
    </lineage>
</organism>
<evidence type="ECO:0000256" key="6">
    <source>
        <dbReference type="SAM" id="Phobius"/>
    </source>
</evidence>
<dbReference type="Gene3D" id="1.20.1250.20">
    <property type="entry name" value="MFS general substrate transporter like domains"/>
    <property type="match status" value="1"/>
</dbReference>
<feature type="transmembrane region" description="Helical" evidence="6">
    <location>
        <begin position="91"/>
        <end position="115"/>
    </location>
</feature>
<dbReference type="GeneID" id="300209782"/>
<dbReference type="InterPro" id="IPR036259">
    <property type="entry name" value="MFS_trans_sf"/>
</dbReference>
<dbReference type="PANTHER" id="PTHR23513">
    <property type="entry name" value="INTEGRAL MEMBRANE EFFLUX PROTEIN-RELATED"/>
    <property type="match status" value="1"/>
</dbReference>
<dbReference type="Pfam" id="PF07690">
    <property type="entry name" value="MFS_1"/>
    <property type="match status" value="1"/>
</dbReference>
<keyword evidence="2" id="KW-1003">Cell membrane</keyword>